<dbReference type="EMBL" id="JAINWA010000003">
    <property type="protein sequence ID" value="MCD1655506.1"/>
    <property type="molecule type" value="Genomic_DNA"/>
</dbReference>
<name>A0AAE3EKF0_9SPIR</name>
<reference evidence="2" key="1">
    <citation type="submission" date="2021-08" db="EMBL/GenBank/DDBJ databases">
        <title>Comparative analyses of Brucepasteria parasyntrophica and Teretinema zuelzerae.</title>
        <authorList>
            <person name="Song Y."/>
            <person name="Brune A."/>
        </authorList>
    </citation>
    <scope>NUCLEOTIDE SEQUENCE</scope>
    <source>
        <strain evidence="2">DSM 1903</strain>
    </source>
</reference>
<proteinExistence type="predicted"/>
<dbReference type="Gene3D" id="3.40.1350.10">
    <property type="match status" value="1"/>
</dbReference>
<dbReference type="Pfam" id="PF14088">
    <property type="entry name" value="DUF4268"/>
    <property type="match status" value="1"/>
</dbReference>
<evidence type="ECO:0000313" key="3">
    <source>
        <dbReference type="Proteomes" id="UP001198163"/>
    </source>
</evidence>
<dbReference type="AlphaFoldDB" id="A0AAE3EKF0"/>
<dbReference type="Proteomes" id="UP001198163">
    <property type="component" value="Unassembled WGS sequence"/>
</dbReference>
<dbReference type="InterPro" id="IPR011856">
    <property type="entry name" value="tRNA_endonuc-like_dom_sf"/>
</dbReference>
<accession>A0AAE3EKF0</accession>
<protein>
    <submittedName>
        <fullName evidence="2">DUF4268 domain-containing protein</fullName>
    </submittedName>
</protein>
<sequence>MFKIDPNTNRIIPLEVKRFLELQFEERKHLQEWLEHAPEVFGEELLFIQKEFDGFDETRERLDLLALDKEGSLVIIENKLDDSGRDVVWQVQKYASYCANLSKSQIIDIYQKYLNDLPKIDGIGPAKAEDKILEFLDQNDINEVVLNRAQSQRLFLVAANYRKEVTNTVLWLIQYGISCQCFKATPYAWGDELFLDIQQIIPPPEGKDFMIGMADKEKEEKATGEELKQRHLLRLAFWESALEAFRKSKCRLFDSISPSKDHWLSAGSGTSGLIYELIFGKDESRIQVNIVRQDATQNLFAFNKLLEKKEVIEHDFGQSLDWLELPGKKSSRIQYAKAFDGYTRQNWVEIVQWMVSNMTKLEQAMQSHLDSISKELRTLPQASSSTPSDI</sequence>
<dbReference type="RefSeq" id="WP_230756794.1">
    <property type="nucleotide sequence ID" value="NZ_JAINWA010000003.1"/>
</dbReference>
<comment type="caution">
    <text evidence="2">The sequence shown here is derived from an EMBL/GenBank/DDBJ whole genome shotgun (WGS) entry which is preliminary data.</text>
</comment>
<organism evidence="2 3">
    <name type="scientific">Teretinema zuelzerae</name>
    <dbReference type="NCBI Taxonomy" id="156"/>
    <lineage>
        <taxon>Bacteria</taxon>
        <taxon>Pseudomonadati</taxon>
        <taxon>Spirochaetota</taxon>
        <taxon>Spirochaetia</taxon>
        <taxon>Spirochaetales</taxon>
        <taxon>Treponemataceae</taxon>
        <taxon>Teretinema</taxon>
    </lineage>
</organism>
<gene>
    <name evidence="2" type="ORF">K7J14_12455</name>
</gene>
<keyword evidence="3" id="KW-1185">Reference proteome</keyword>
<evidence type="ECO:0000259" key="1">
    <source>
        <dbReference type="Pfam" id="PF14088"/>
    </source>
</evidence>
<dbReference type="InterPro" id="IPR025364">
    <property type="entry name" value="DUF4268"/>
</dbReference>
<evidence type="ECO:0000313" key="2">
    <source>
        <dbReference type="EMBL" id="MCD1655506.1"/>
    </source>
</evidence>
<feature type="domain" description="DUF4268" evidence="1">
    <location>
        <begin position="233"/>
        <end position="367"/>
    </location>
</feature>
<dbReference type="GO" id="GO:0003676">
    <property type="term" value="F:nucleic acid binding"/>
    <property type="evidence" value="ECO:0007669"/>
    <property type="project" value="InterPro"/>
</dbReference>